<proteinExistence type="predicted"/>
<sequence>MTIAIDKQVSALRAQLAGRADENRRLLGELSHEELNVGYAAVISAAFFELARRRFIKDGKPASDVEIIEFVAEARGRTTDAAEIIDPAVAEIAINYVLGKLPLDAYDDVDDNVGFRVKSLLVAVMVADEDFSEAELDAFMTKVRELTLDSLR</sequence>
<reference evidence="1 2" key="1">
    <citation type="submission" date="2019-05" db="EMBL/GenBank/DDBJ databases">
        <title>Draft genome sequence of Actinomadura sp. 14C53.</title>
        <authorList>
            <person name="Saricaoglu S."/>
            <person name="Isik K."/>
        </authorList>
    </citation>
    <scope>NUCLEOTIDE SEQUENCE [LARGE SCALE GENOMIC DNA]</scope>
    <source>
        <strain evidence="1 2">14C53</strain>
    </source>
</reference>
<keyword evidence="2" id="KW-1185">Reference proteome</keyword>
<name>A0A5C4JFE0_9ACTN</name>
<dbReference type="RefSeq" id="WP_138644821.1">
    <property type="nucleotide sequence ID" value="NZ_VCKW01000038.1"/>
</dbReference>
<dbReference type="OrthoDB" id="3475695at2"/>
<comment type="caution">
    <text evidence="1">The sequence shown here is derived from an EMBL/GenBank/DDBJ whole genome shotgun (WGS) entry which is preliminary data.</text>
</comment>
<dbReference type="AlphaFoldDB" id="A0A5C4JFE0"/>
<evidence type="ECO:0000313" key="2">
    <source>
        <dbReference type="Proteomes" id="UP000309174"/>
    </source>
</evidence>
<organism evidence="1 2">
    <name type="scientific">Actinomadura soli</name>
    <dbReference type="NCBI Taxonomy" id="2508997"/>
    <lineage>
        <taxon>Bacteria</taxon>
        <taxon>Bacillati</taxon>
        <taxon>Actinomycetota</taxon>
        <taxon>Actinomycetes</taxon>
        <taxon>Streptosporangiales</taxon>
        <taxon>Thermomonosporaceae</taxon>
        <taxon>Actinomadura</taxon>
    </lineage>
</organism>
<gene>
    <name evidence="1" type="ORF">ETD83_10170</name>
</gene>
<dbReference type="EMBL" id="VCKW01000038">
    <property type="protein sequence ID" value="TMR03685.1"/>
    <property type="molecule type" value="Genomic_DNA"/>
</dbReference>
<accession>A0A5C4JFE0</accession>
<protein>
    <submittedName>
        <fullName evidence="1">Uncharacterized protein</fullName>
    </submittedName>
</protein>
<dbReference type="Proteomes" id="UP000309174">
    <property type="component" value="Unassembled WGS sequence"/>
</dbReference>
<evidence type="ECO:0000313" key="1">
    <source>
        <dbReference type="EMBL" id="TMR03685.1"/>
    </source>
</evidence>